<protein>
    <submittedName>
        <fullName evidence="1">Uncharacterized protein</fullName>
    </submittedName>
</protein>
<name>A0A380IEU4_STRAI</name>
<evidence type="ECO:0000313" key="1">
    <source>
        <dbReference type="EMBL" id="SUN06450.1"/>
    </source>
</evidence>
<organism evidence="1 2">
    <name type="scientific">Streptococcus acidominimus</name>
    <dbReference type="NCBI Taxonomy" id="1326"/>
    <lineage>
        <taxon>Bacteria</taxon>
        <taxon>Bacillati</taxon>
        <taxon>Bacillota</taxon>
        <taxon>Bacilli</taxon>
        <taxon>Lactobacillales</taxon>
        <taxon>Streptococcaceae</taxon>
        <taxon>Streptococcus</taxon>
    </lineage>
</organism>
<reference evidence="1 2" key="1">
    <citation type="submission" date="2018-06" db="EMBL/GenBank/DDBJ databases">
        <authorList>
            <consortium name="Pathogen Informatics"/>
            <person name="Doyle S."/>
        </authorList>
    </citation>
    <scope>NUCLEOTIDE SEQUENCE [LARGE SCALE GENOMIC DNA]</scope>
    <source>
        <strain evidence="1 2">NCTC12957</strain>
    </source>
</reference>
<gene>
    <name evidence="1" type="ORF">NCTC12957_00646</name>
</gene>
<accession>A0A380IEU4</accession>
<dbReference type="Proteomes" id="UP000255213">
    <property type="component" value="Unassembled WGS sequence"/>
</dbReference>
<evidence type="ECO:0000313" key="2">
    <source>
        <dbReference type="Proteomes" id="UP000255213"/>
    </source>
</evidence>
<dbReference type="EMBL" id="UHEN01000001">
    <property type="protein sequence ID" value="SUN06450.1"/>
    <property type="molecule type" value="Genomic_DNA"/>
</dbReference>
<dbReference type="AlphaFoldDB" id="A0A380IEU4"/>
<sequence>MISPSQLSNSFLNYLLLSTNESVKRDVAVPVLTGYRYGSL</sequence>
<proteinExistence type="predicted"/>